<dbReference type="HOGENOM" id="CLU_1279156_0_0_1"/>
<evidence type="ECO:0000313" key="3">
    <source>
        <dbReference type="Proteomes" id="UP000007266"/>
    </source>
</evidence>
<dbReference type="EMBL" id="KQ972609">
    <property type="protein sequence ID" value="EFA12283.1"/>
    <property type="molecule type" value="Genomic_DNA"/>
</dbReference>
<dbReference type="PhylomeDB" id="D7ELN4"/>
<dbReference type="Pfam" id="PF21787">
    <property type="entry name" value="TNP-like_RNaseH_N"/>
    <property type="match status" value="1"/>
</dbReference>
<feature type="domain" description="Transposable element P transposase-like RNase H" evidence="1">
    <location>
        <begin position="152"/>
        <end position="216"/>
    </location>
</feature>
<name>D7ELN4_TRICA</name>
<evidence type="ECO:0000313" key="2">
    <source>
        <dbReference type="EMBL" id="EFA12283.1"/>
    </source>
</evidence>
<sequence>MDVVPRKKYCCKICEDHFDESALVNERKNRLNFGAVPLVPTEPSDIHLLVDLPHLDQQSKIDEDPSSSDLSEENVNVVGSLSVESPSTSSFVNLAYDELCSSSHSQNLTPRKELMYKAHRNIQSKLCRLSKTLEKEKVKAILAKIQFDNPGILERMKNQVSKMKRANSYCSLLFDEMSVCQGFHYERAKQYISVYEDMGSLGRTNKAANYALVFMI</sequence>
<accession>D7ELN4</accession>
<dbReference type="Proteomes" id="UP000007266">
    <property type="component" value="Unassembled WGS sequence"/>
</dbReference>
<keyword evidence="3" id="KW-1185">Reference proteome</keyword>
<organism evidence="2 3">
    <name type="scientific">Tribolium castaneum</name>
    <name type="common">Red flour beetle</name>
    <dbReference type="NCBI Taxonomy" id="7070"/>
    <lineage>
        <taxon>Eukaryota</taxon>
        <taxon>Metazoa</taxon>
        <taxon>Ecdysozoa</taxon>
        <taxon>Arthropoda</taxon>
        <taxon>Hexapoda</taxon>
        <taxon>Insecta</taxon>
        <taxon>Pterygota</taxon>
        <taxon>Neoptera</taxon>
        <taxon>Endopterygota</taxon>
        <taxon>Coleoptera</taxon>
        <taxon>Polyphaga</taxon>
        <taxon>Cucujiformia</taxon>
        <taxon>Tenebrionidae</taxon>
        <taxon>Tenebrionidae incertae sedis</taxon>
        <taxon>Tribolium</taxon>
    </lineage>
</organism>
<protein>
    <recommendedName>
        <fullName evidence="1">Transposable element P transposase-like RNase H domain-containing protein</fullName>
    </recommendedName>
</protein>
<dbReference type="InParanoid" id="D7ELN4"/>
<reference evidence="2 3" key="1">
    <citation type="journal article" date="2008" name="Nature">
        <title>The genome of the model beetle and pest Tribolium castaneum.</title>
        <authorList>
            <consortium name="Tribolium Genome Sequencing Consortium"/>
            <person name="Richards S."/>
            <person name="Gibbs R.A."/>
            <person name="Weinstock G.M."/>
            <person name="Brown S.J."/>
            <person name="Denell R."/>
            <person name="Beeman R.W."/>
            <person name="Gibbs R."/>
            <person name="Beeman R.W."/>
            <person name="Brown S.J."/>
            <person name="Bucher G."/>
            <person name="Friedrich M."/>
            <person name="Grimmelikhuijzen C.J."/>
            <person name="Klingler M."/>
            <person name="Lorenzen M."/>
            <person name="Richards S."/>
            <person name="Roth S."/>
            <person name="Schroder R."/>
            <person name="Tautz D."/>
            <person name="Zdobnov E.M."/>
            <person name="Muzny D."/>
            <person name="Gibbs R.A."/>
            <person name="Weinstock G.M."/>
            <person name="Attaway T."/>
            <person name="Bell S."/>
            <person name="Buhay C.J."/>
            <person name="Chandrabose M.N."/>
            <person name="Chavez D."/>
            <person name="Clerk-Blankenburg K.P."/>
            <person name="Cree A."/>
            <person name="Dao M."/>
            <person name="Davis C."/>
            <person name="Chacko J."/>
            <person name="Dinh H."/>
            <person name="Dugan-Rocha S."/>
            <person name="Fowler G."/>
            <person name="Garner T.T."/>
            <person name="Garnes J."/>
            <person name="Gnirke A."/>
            <person name="Hawes A."/>
            <person name="Hernandez J."/>
            <person name="Hines S."/>
            <person name="Holder M."/>
            <person name="Hume J."/>
            <person name="Jhangiani S.N."/>
            <person name="Joshi V."/>
            <person name="Khan Z.M."/>
            <person name="Jackson L."/>
            <person name="Kovar C."/>
            <person name="Kowis A."/>
            <person name="Lee S."/>
            <person name="Lewis L.R."/>
            <person name="Margolis J."/>
            <person name="Morgan M."/>
            <person name="Nazareth L.V."/>
            <person name="Nguyen N."/>
            <person name="Okwuonu G."/>
            <person name="Parker D."/>
            <person name="Richards S."/>
            <person name="Ruiz S.J."/>
            <person name="Santibanez J."/>
            <person name="Savard J."/>
            <person name="Scherer S.E."/>
            <person name="Schneider B."/>
            <person name="Sodergren E."/>
            <person name="Tautz D."/>
            <person name="Vattahil S."/>
            <person name="Villasana D."/>
            <person name="White C.S."/>
            <person name="Wright R."/>
            <person name="Park Y."/>
            <person name="Beeman R.W."/>
            <person name="Lord J."/>
            <person name="Oppert B."/>
            <person name="Lorenzen M."/>
            <person name="Brown S."/>
            <person name="Wang L."/>
            <person name="Savard J."/>
            <person name="Tautz D."/>
            <person name="Richards S."/>
            <person name="Weinstock G."/>
            <person name="Gibbs R.A."/>
            <person name="Liu Y."/>
            <person name="Worley K."/>
            <person name="Weinstock G."/>
            <person name="Elsik C.G."/>
            <person name="Reese J.T."/>
            <person name="Elhaik E."/>
            <person name="Landan G."/>
            <person name="Graur D."/>
            <person name="Arensburger P."/>
            <person name="Atkinson P."/>
            <person name="Beeman R.W."/>
            <person name="Beidler J."/>
            <person name="Brown S.J."/>
            <person name="Demuth J.P."/>
            <person name="Drury D.W."/>
            <person name="Du Y.Z."/>
            <person name="Fujiwara H."/>
            <person name="Lorenzen M."/>
            <person name="Maselli V."/>
            <person name="Osanai M."/>
            <person name="Park Y."/>
            <person name="Robertson H.M."/>
            <person name="Tu Z."/>
            <person name="Wang J.J."/>
            <person name="Wang S."/>
            <person name="Richards S."/>
            <person name="Song H."/>
            <person name="Zhang L."/>
            <person name="Sodergren E."/>
            <person name="Werner D."/>
            <person name="Stanke M."/>
            <person name="Morgenstern B."/>
            <person name="Solovyev V."/>
            <person name="Kosarev P."/>
            <person name="Brown G."/>
            <person name="Chen H.C."/>
            <person name="Ermolaeva O."/>
            <person name="Hlavina W."/>
            <person name="Kapustin Y."/>
            <person name="Kiryutin B."/>
            <person name="Kitts P."/>
            <person name="Maglott D."/>
            <person name="Pruitt K."/>
            <person name="Sapojnikov V."/>
            <person name="Souvorov A."/>
            <person name="Mackey A.J."/>
            <person name="Waterhouse R.M."/>
            <person name="Wyder S."/>
            <person name="Zdobnov E.M."/>
            <person name="Zdobnov E.M."/>
            <person name="Wyder S."/>
            <person name="Kriventseva E.V."/>
            <person name="Kadowaki T."/>
            <person name="Bork P."/>
            <person name="Aranda M."/>
            <person name="Bao R."/>
            <person name="Beermann A."/>
            <person name="Berns N."/>
            <person name="Bolognesi R."/>
            <person name="Bonneton F."/>
            <person name="Bopp D."/>
            <person name="Brown S.J."/>
            <person name="Bucher G."/>
            <person name="Butts T."/>
            <person name="Chaumot A."/>
            <person name="Denell R.E."/>
            <person name="Ferrier D.E."/>
            <person name="Friedrich M."/>
            <person name="Gordon C.M."/>
            <person name="Jindra M."/>
            <person name="Klingler M."/>
            <person name="Lan Q."/>
            <person name="Lattorff H.M."/>
            <person name="Laudet V."/>
            <person name="von Levetsow C."/>
            <person name="Liu Z."/>
            <person name="Lutz R."/>
            <person name="Lynch J.A."/>
            <person name="da Fonseca R.N."/>
            <person name="Posnien N."/>
            <person name="Reuter R."/>
            <person name="Roth S."/>
            <person name="Savard J."/>
            <person name="Schinko J.B."/>
            <person name="Schmitt C."/>
            <person name="Schoppmeier M."/>
            <person name="Schroder R."/>
            <person name="Shippy T.D."/>
            <person name="Simonnet F."/>
            <person name="Marques-Souza H."/>
            <person name="Tautz D."/>
            <person name="Tomoyasu Y."/>
            <person name="Trauner J."/>
            <person name="Van der Zee M."/>
            <person name="Vervoort M."/>
            <person name="Wittkopp N."/>
            <person name="Wimmer E.A."/>
            <person name="Yang X."/>
            <person name="Jones A.K."/>
            <person name="Sattelle D.B."/>
            <person name="Ebert P.R."/>
            <person name="Nelson D."/>
            <person name="Scott J.G."/>
            <person name="Beeman R.W."/>
            <person name="Muthukrishnan S."/>
            <person name="Kramer K.J."/>
            <person name="Arakane Y."/>
            <person name="Beeman R.W."/>
            <person name="Zhu Q."/>
            <person name="Hogenkamp D."/>
            <person name="Dixit R."/>
            <person name="Oppert B."/>
            <person name="Jiang H."/>
            <person name="Zou Z."/>
            <person name="Marshall J."/>
            <person name="Elpidina E."/>
            <person name="Vinokurov K."/>
            <person name="Oppert C."/>
            <person name="Zou Z."/>
            <person name="Evans J."/>
            <person name="Lu Z."/>
            <person name="Zhao P."/>
            <person name="Sumathipala N."/>
            <person name="Altincicek B."/>
            <person name="Vilcinskas A."/>
            <person name="Williams M."/>
            <person name="Hultmark D."/>
            <person name="Hetru C."/>
            <person name="Jiang H."/>
            <person name="Grimmelikhuijzen C.J."/>
            <person name="Hauser F."/>
            <person name="Cazzamali G."/>
            <person name="Williamson M."/>
            <person name="Park Y."/>
            <person name="Li B."/>
            <person name="Tanaka Y."/>
            <person name="Predel R."/>
            <person name="Neupert S."/>
            <person name="Schachtner J."/>
            <person name="Verleyen P."/>
            <person name="Raible F."/>
            <person name="Bork P."/>
            <person name="Friedrich M."/>
            <person name="Walden K.K."/>
            <person name="Robertson H.M."/>
            <person name="Angeli S."/>
            <person name="Foret S."/>
            <person name="Bucher G."/>
            <person name="Schuetz S."/>
            <person name="Maleszka R."/>
            <person name="Wimmer E.A."/>
            <person name="Beeman R.W."/>
            <person name="Lorenzen M."/>
            <person name="Tomoyasu Y."/>
            <person name="Miller S.C."/>
            <person name="Grossmann D."/>
            <person name="Bucher G."/>
        </authorList>
    </citation>
    <scope>NUCLEOTIDE SEQUENCE [LARGE SCALE GENOMIC DNA]</scope>
    <source>
        <strain evidence="2 3">Georgia GA2</strain>
    </source>
</reference>
<proteinExistence type="predicted"/>
<dbReference type="AlphaFoldDB" id="D7ELN4"/>
<gene>
    <name evidence="2" type="primary">GLEAN_02048</name>
    <name evidence="2" type="ORF">TcasGA2_TC002048</name>
</gene>
<reference evidence="2 3" key="2">
    <citation type="journal article" date="2010" name="Nucleic Acids Res.">
        <title>BeetleBase in 2010: revisions to provide comprehensive genomic information for Tribolium castaneum.</title>
        <authorList>
            <person name="Kim H.S."/>
            <person name="Murphy T."/>
            <person name="Xia J."/>
            <person name="Caragea D."/>
            <person name="Park Y."/>
            <person name="Beeman R.W."/>
            <person name="Lorenzen M.D."/>
            <person name="Butcher S."/>
            <person name="Manak J.R."/>
            <person name="Brown S.J."/>
        </authorList>
    </citation>
    <scope>NUCLEOTIDE SEQUENCE [LARGE SCALE GENOMIC DNA]</scope>
    <source>
        <strain evidence="2 3">Georgia GA2</strain>
    </source>
</reference>
<dbReference type="InterPro" id="IPR048365">
    <property type="entry name" value="TNP-like_RNaseH_N"/>
</dbReference>
<evidence type="ECO:0000259" key="1">
    <source>
        <dbReference type="Pfam" id="PF21787"/>
    </source>
</evidence>